<dbReference type="Proteomes" id="UP001268819">
    <property type="component" value="Unassembled WGS sequence"/>
</dbReference>
<name>A0ABU1PWU3_9PSEU</name>
<organism evidence="2 3">
    <name type="scientific">Saccharothrix longispora</name>
    <dbReference type="NCBI Taxonomy" id="33920"/>
    <lineage>
        <taxon>Bacteria</taxon>
        <taxon>Bacillati</taxon>
        <taxon>Actinomycetota</taxon>
        <taxon>Actinomycetes</taxon>
        <taxon>Pseudonocardiales</taxon>
        <taxon>Pseudonocardiaceae</taxon>
        <taxon>Saccharothrix</taxon>
    </lineage>
</organism>
<protein>
    <submittedName>
        <fullName evidence="2">Uncharacterized protein</fullName>
    </submittedName>
</protein>
<reference evidence="2 3" key="1">
    <citation type="submission" date="2023-07" db="EMBL/GenBank/DDBJ databases">
        <title>Sequencing the genomes of 1000 actinobacteria strains.</title>
        <authorList>
            <person name="Klenk H.-P."/>
        </authorList>
    </citation>
    <scope>NUCLEOTIDE SEQUENCE [LARGE SCALE GENOMIC DNA]</scope>
    <source>
        <strain evidence="2 3">DSM 43749</strain>
    </source>
</reference>
<accession>A0ABU1PWU3</accession>
<sequence length="151" mass="15372">MVEHLAHGDQVALRHAGDVPAHGVVQPHPVLVHELQDDRGDEGLGDAADAEVPVGPRLAGGVRAWAGGVLDGERGTRRPPLLDPLVQSGKAQARAGTAPTAAVPIIMPATPGKAATADHGERRMIDCGKPTPRPASRPCPSAGALAGSGRE</sequence>
<dbReference type="EMBL" id="JAVDSG010000001">
    <property type="protein sequence ID" value="MDR6595076.1"/>
    <property type="molecule type" value="Genomic_DNA"/>
</dbReference>
<feature type="region of interest" description="Disordered" evidence="1">
    <location>
        <begin position="70"/>
        <end position="151"/>
    </location>
</feature>
<proteinExistence type="predicted"/>
<keyword evidence="3" id="KW-1185">Reference proteome</keyword>
<evidence type="ECO:0000256" key="1">
    <source>
        <dbReference type="SAM" id="MobiDB-lite"/>
    </source>
</evidence>
<evidence type="ECO:0000313" key="2">
    <source>
        <dbReference type="EMBL" id="MDR6595076.1"/>
    </source>
</evidence>
<feature type="compositionally biased region" description="Low complexity" evidence="1">
    <location>
        <begin position="91"/>
        <end position="102"/>
    </location>
</feature>
<evidence type="ECO:0000313" key="3">
    <source>
        <dbReference type="Proteomes" id="UP001268819"/>
    </source>
</evidence>
<feature type="compositionally biased region" description="Basic and acidic residues" evidence="1">
    <location>
        <begin position="116"/>
        <end position="126"/>
    </location>
</feature>
<gene>
    <name evidence="2" type="ORF">J2S66_003460</name>
</gene>
<comment type="caution">
    <text evidence="2">The sequence shown here is derived from an EMBL/GenBank/DDBJ whole genome shotgun (WGS) entry which is preliminary data.</text>
</comment>